<keyword evidence="2" id="KW-1185">Reference proteome</keyword>
<protein>
    <submittedName>
        <fullName evidence="1">Probable selenium-dependent hydroxylase accessory protein YqeC</fullName>
    </submittedName>
</protein>
<dbReference type="Pfam" id="PF19842">
    <property type="entry name" value="YqeC"/>
    <property type="match status" value="1"/>
</dbReference>
<dbReference type="InterPro" id="IPR017587">
    <property type="entry name" value="YqeC"/>
</dbReference>
<name>A0A1G5KYB9_9FIRM</name>
<evidence type="ECO:0000313" key="2">
    <source>
        <dbReference type="Proteomes" id="UP000198636"/>
    </source>
</evidence>
<evidence type="ECO:0000313" key="1">
    <source>
        <dbReference type="EMBL" id="SCZ05344.1"/>
    </source>
</evidence>
<dbReference type="Proteomes" id="UP000198636">
    <property type="component" value="Unassembled WGS sequence"/>
</dbReference>
<proteinExistence type="predicted"/>
<sequence>MDILMGFELVNPLSEMISFVGGGGKTTTMFSLATKLKEIDKKILVTTTTAIYYPSNNELFDEIFLTDQNDLKQLYSIKEGQIYLLGSSVSKEGKLLGVNPILLEEIYNMKIFDVILVEADGSKGRPIKAPAKHEPVVPPSTTKYIGVIGLDALFMEINSDIVHRIEEFTRIVEANIGDIIMPSTAARLITHPEGLFKNIPSSNCQGYVLLNKGEGEGFEAGREIIRLLEDNAPLFKRIIIGSMKYEKDIKFWRDFN</sequence>
<dbReference type="EMBL" id="FMUS01000033">
    <property type="protein sequence ID" value="SCZ05344.1"/>
    <property type="molecule type" value="Genomic_DNA"/>
</dbReference>
<organism evidence="1 2">
    <name type="scientific">Alkaliphilus peptidifermentans DSM 18978</name>
    <dbReference type="NCBI Taxonomy" id="1120976"/>
    <lineage>
        <taxon>Bacteria</taxon>
        <taxon>Bacillati</taxon>
        <taxon>Bacillota</taxon>
        <taxon>Clostridia</taxon>
        <taxon>Peptostreptococcales</taxon>
        <taxon>Natronincolaceae</taxon>
        <taxon>Alkaliphilus</taxon>
    </lineage>
</organism>
<gene>
    <name evidence="1" type="ORF">SAMN03080606_03862</name>
</gene>
<dbReference type="AlphaFoldDB" id="A0A1G5KYB9"/>
<reference evidence="1 2" key="1">
    <citation type="submission" date="2016-10" db="EMBL/GenBank/DDBJ databases">
        <authorList>
            <person name="de Groot N.N."/>
        </authorList>
    </citation>
    <scope>NUCLEOTIDE SEQUENCE [LARGE SCALE GENOMIC DNA]</scope>
    <source>
        <strain evidence="1 2">DSM 18978</strain>
    </source>
</reference>
<accession>A0A1G5KYB9</accession>
<dbReference type="NCBIfam" id="TIGR03172">
    <property type="entry name" value="selenium cofactor biosynthesis protein YqeC"/>
    <property type="match status" value="1"/>
</dbReference>
<dbReference type="RefSeq" id="WP_176759108.1">
    <property type="nucleotide sequence ID" value="NZ_FMUS01000033.1"/>
</dbReference>
<dbReference type="STRING" id="1120976.SAMN03080606_03862"/>